<accession>A9KNC0</accession>
<dbReference type="RefSeq" id="WP_012200689.1">
    <property type="nucleotide sequence ID" value="NC_010001.1"/>
</dbReference>
<gene>
    <name evidence="1" type="ordered locus">Cphy_2676</name>
</gene>
<dbReference type="KEGG" id="cpy:Cphy_2676"/>
<evidence type="ECO:0000313" key="1">
    <source>
        <dbReference type="EMBL" id="ABX43037.1"/>
    </source>
</evidence>
<evidence type="ECO:0000313" key="2">
    <source>
        <dbReference type="Proteomes" id="UP000000370"/>
    </source>
</evidence>
<dbReference type="AlphaFoldDB" id="A9KNC0"/>
<protein>
    <recommendedName>
        <fullName evidence="3">TIGR04066 family peptide maturation system protein</fullName>
    </recommendedName>
</protein>
<dbReference type="HOGENOM" id="CLU_060727_0_0_9"/>
<evidence type="ECO:0008006" key="3">
    <source>
        <dbReference type="Google" id="ProtNLM"/>
    </source>
</evidence>
<dbReference type="EMBL" id="CP000885">
    <property type="protein sequence ID" value="ABX43037.1"/>
    <property type="molecule type" value="Genomic_DNA"/>
</dbReference>
<organism evidence="1 2">
    <name type="scientific">Lachnoclostridium phytofermentans (strain ATCC 700394 / DSM 18823 / ISDg)</name>
    <name type="common">Clostridium phytofermentans</name>
    <dbReference type="NCBI Taxonomy" id="357809"/>
    <lineage>
        <taxon>Bacteria</taxon>
        <taxon>Bacillati</taxon>
        <taxon>Bacillota</taxon>
        <taxon>Clostridia</taxon>
        <taxon>Lachnospirales</taxon>
        <taxon>Lachnospiraceae</taxon>
    </lineage>
</organism>
<dbReference type="NCBIfam" id="TIGR04066">
    <property type="entry name" value="nat_prod_clost"/>
    <property type="match status" value="1"/>
</dbReference>
<dbReference type="InterPro" id="IPR023823">
    <property type="entry name" value="CHP04066_peptide_maturation"/>
</dbReference>
<dbReference type="Proteomes" id="UP000000370">
    <property type="component" value="Chromosome"/>
</dbReference>
<keyword evidence="2" id="KW-1185">Reference proteome</keyword>
<dbReference type="OrthoDB" id="5464925at2"/>
<reference evidence="2" key="1">
    <citation type="submission" date="2007-11" db="EMBL/GenBank/DDBJ databases">
        <title>Complete genome sequence of Clostridium phytofermentans ISDg.</title>
        <authorList>
            <person name="Leschine S.B."/>
            <person name="Warnick T.A."/>
            <person name="Blanchard J.L."/>
            <person name="Schnell D.J."/>
            <person name="Petit E.L."/>
            <person name="LaTouf W.G."/>
            <person name="Copeland A."/>
            <person name="Lucas S."/>
            <person name="Lapidus A."/>
            <person name="Barry K."/>
            <person name="Glavina del Rio T."/>
            <person name="Dalin E."/>
            <person name="Tice H."/>
            <person name="Pitluck S."/>
            <person name="Kiss H."/>
            <person name="Brettin T."/>
            <person name="Bruce D."/>
            <person name="Detter J.C."/>
            <person name="Han C."/>
            <person name="Kuske C."/>
            <person name="Schmutz J."/>
            <person name="Larimer F."/>
            <person name="Land M."/>
            <person name="Hauser L."/>
            <person name="Kyrpides N."/>
            <person name="Kim E.A."/>
            <person name="Richardson P."/>
        </authorList>
    </citation>
    <scope>NUCLEOTIDE SEQUENCE [LARGE SCALE GENOMIC DNA]</scope>
    <source>
        <strain evidence="2">ATCC 700394 / DSM 18823 / ISDg</strain>
    </source>
</reference>
<dbReference type="Gene3D" id="3.40.50.300">
    <property type="entry name" value="P-loop containing nucleotide triphosphate hydrolases"/>
    <property type="match status" value="1"/>
</dbReference>
<dbReference type="eggNOG" id="ENOG50312KC">
    <property type="taxonomic scope" value="Bacteria"/>
</dbReference>
<name>A9KNC0_LACP7</name>
<sequence>MKKLLIYPFTKEMCPLARYRNQLKEYELIAAIPAHGFGWEGKDVCEIDGGTPTGFILGGIFSDELKRCDAVLFNACDKNMEKEYAEYEKLAHMSVKEFVTAIPNVIPEPEITQSDLKLKEIPIPVVMVMGLGENCQKFDIQLSLRDTFIKSGYKVSQFGTKSYSMLFGFDSLPDMPETSLWKKTYLYNNLFWEAYKREKPDILIVGVPGGIMPITSYAYERFGETALALSYAARPDIAFLSYYHVVPTEEYFEMLRQYARYRLGAMNINFHASNTKLIVDNDIHALSYLTLKSQFVLDEAARHVPDMLPHIFNSLTPESSEPAYLKIIEILQQNVSLI</sequence>
<dbReference type="InterPro" id="IPR027417">
    <property type="entry name" value="P-loop_NTPase"/>
</dbReference>
<proteinExistence type="predicted"/>